<dbReference type="KEGG" id="sbae:DSM104329_00008"/>
<name>A0A9E7BYK2_9ACTN</name>
<dbReference type="InterPro" id="IPR045865">
    <property type="entry name" value="ACT-like_dom_sf"/>
</dbReference>
<evidence type="ECO:0000256" key="4">
    <source>
        <dbReference type="ARBA" id="ARBA00022605"/>
    </source>
</evidence>
<sequence>MRVGYFGPRGTFTEEALRASAPDGVDAVALPSIYATVLAVQDGAVRRGVVPIENALEGSVDATLDALAVETEDVVIVDEVVRPISHCLIALEELELDEIRIVASHPQANAQCARFLRERLPRAVVLAASSTSEAVRMVAEDGEAGRAAIGNRLAAELYGCRVLREGIEDLAGNVTRFVWLARHDDEAAVVPAGGGRRFKTSVVFWGGGDATPGWLVRCLSELASRGVNLTRIESRPRRMGLGHYMFFVDLEGRADDPAVAEALAGLGTHCEGLRTLGTYPAAR</sequence>
<dbReference type="EMBL" id="CP087164">
    <property type="protein sequence ID" value="UGS33643.1"/>
    <property type="molecule type" value="Genomic_DNA"/>
</dbReference>
<dbReference type="InterPro" id="IPR001086">
    <property type="entry name" value="Preph_deHydtase"/>
</dbReference>
<evidence type="ECO:0000256" key="1">
    <source>
        <dbReference type="ARBA" id="ARBA00004741"/>
    </source>
</evidence>
<proteinExistence type="predicted"/>
<dbReference type="PANTHER" id="PTHR21022:SF19">
    <property type="entry name" value="PREPHENATE DEHYDRATASE-RELATED"/>
    <property type="match status" value="1"/>
</dbReference>
<dbReference type="EC" id="4.2.1.51" evidence="2 10"/>
<dbReference type="Gene3D" id="3.40.190.10">
    <property type="entry name" value="Periplasmic binding protein-like II"/>
    <property type="match status" value="2"/>
</dbReference>
<evidence type="ECO:0000256" key="5">
    <source>
        <dbReference type="ARBA" id="ARBA00023141"/>
    </source>
</evidence>
<keyword evidence="6 10" id="KW-0584">Phenylalanine biosynthesis</keyword>
<evidence type="ECO:0000259" key="11">
    <source>
        <dbReference type="PROSITE" id="PS51171"/>
    </source>
</evidence>
<protein>
    <recommendedName>
        <fullName evidence="3 10">Prephenate dehydratase</fullName>
        <shortName evidence="10">PDT</shortName>
        <ecNumber evidence="2 10">4.2.1.51</ecNumber>
    </recommendedName>
</protein>
<dbReference type="PIRSF" id="PIRSF001500">
    <property type="entry name" value="Chor_mut_pdt_Ppr"/>
    <property type="match status" value="1"/>
</dbReference>
<dbReference type="InterPro" id="IPR008242">
    <property type="entry name" value="Chor_mutase/pphenate_deHydtase"/>
</dbReference>
<dbReference type="NCBIfam" id="NF008865">
    <property type="entry name" value="PRK11898.1"/>
    <property type="match status" value="1"/>
</dbReference>
<reference evidence="13" key="1">
    <citation type="journal article" date="2022" name="Int. J. Syst. Evol. Microbiol.">
        <title>Pseudomonas aegrilactucae sp. nov. and Pseudomonas morbosilactucae sp. nov., pathogens causing bacterial rot of lettuce in Japan.</title>
        <authorList>
            <person name="Sawada H."/>
            <person name="Fujikawa T."/>
            <person name="Satou M."/>
        </authorList>
    </citation>
    <scope>NUCLEOTIDE SEQUENCE</scope>
    <source>
        <strain evidence="13">0166_1</strain>
    </source>
</reference>
<dbReference type="GO" id="GO:0004664">
    <property type="term" value="F:prephenate dehydratase activity"/>
    <property type="evidence" value="ECO:0007669"/>
    <property type="project" value="UniProtKB-UniRule"/>
</dbReference>
<evidence type="ECO:0000259" key="12">
    <source>
        <dbReference type="PROSITE" id="PS51671"/>
    </source>
</evidence>
<keyword evidence="4 10" id="KW-0028">Amino-acid biosynthesis</keyword>
<evidence type="ECO:0000256" key="9">
    <source>
        <dbReference type="PIRSR" id="PIRSR001500-2"/>
    </source>
</evidence>
<dbReference type="RefSeq" id="WP_259313340.1">
    <property type="nucleotide sequence ID" value="NZ_CP087164.1"/>
</dbReference>
<dbReference type="CDD" id="cd04905">
    <property type="entry name" value="ACT_CM-PDT"/>
    <property type="match status" value="1"/>
</dbReference>
<accession>A0A9E7BYK2</accession>
<dbReference type="PROSITE" id="PS51671">
    <property type="entry name" value="ACT"/>
    <property type="match status" value="1"/>
</dbReference>
<feature type="site" description="Essential for prephenate dehydratase activity" evidence="9">
    <location>
        <position position="175"/>
    </location>
</feature>
<evidence type="ECO:0000256" key="3">
    <source>
        <dbReference type="ARBA" id="ARBA00021872"/>
    </source>
</evidence>
<feature type="domain" description="Prephenate dehydratase" evidence="11">
    <location>
        <begin position="2"/>
        <end position="182"/>
    </location>
</feature>
<keyword evidence="14" id="KW-1185">Reference proteome</keyword>
<dbReference type="AlphaFoldDB" id="A0A9E7BYK2"/>
<evidence type="ECO:0000256" key="8">
    <source>
        <dbReference type="ARBA" id="ARBA00047848"/>
    </source>
</evidence>
<dbReference type="GO" id="GO:0009094">
    <property type="term" value="P:L-phenylalanine biosynthetic process"/>
    <property type="evidence" value="ECO:0007669"/>
    <property type="project" value="UniProtKB-KW"/>
</dbReference>
<keyword evidence="7 10" id="KW-0456">Lyase</keyword>
<dbReference type="CDD" id="cd13532">
    <property type="entry name" value="PBP2_PDT_like"/>
    <property type="match status" value="1"/>
</dbReference>
<dbReference type="InterPro" id="IPR002912">
    <property type="entry name" value="ACT_dom"/>
</dbReference>
<dbReference type="PANTHER" id="PTHR21022">
    <property type="entry name" value="PREPHENATE DEHYDRATASE P PROTEIN"/>
    <property type="match status" value="1"/>
</dbReference>
<dbReference type="Gene3D" id="3.30.70.260">
    <property type="match status" value="1"/>
</dbReference>
<evidence type="ECO:0000313" key="13">
    <source>
        <dbReference type="EMBL" id="UGS33643.1"/>
    </source>
</evidence>
<comment type="catalytic activity">
    <reaction evidence="8 10">
        <text>prephenate + H(+) = 3-phenylpyruvate + CO2 + H2O</text>
        <dbReference type="Rhea" id="RHEA:21648"/>
        <dbReference type="ChEBI" id="CHEBI:15377"/>
        <dbReference type="ChEBI" id="CHEBI:15378"/>
        <dbReference type="ChEBI" id="CHEBI:16526"/>
        <dbReference type="ChEBI" id="CHEBI:18005"/>
        <dbReference type="ChEBI" id="CHEBI:29934"/>
        <dbReference type="EC" id="4.2.1.51"/>
    </reaction>
</comment>
<organism evidence="13 14">
    <name type="scientific">Capillimicrobium parvum</name>
    <dbReference type="NCBI Taxonomy" id="2884022"/>
    <lineage>
        <taxon>Bacteria</taxon>
        <taxon>Bacillati</taxon>
        <taxon>Actinomycetota</taxon>
        <taxon>Thermoleophilia</taxon>
        <taxon>Solirubrobacterales</taxon>
        <taxon>Capillimicrobiaceae</taxon>
        <taxon>Capillimicrobium</taxon>
    </lineage>
</organism>
<evidence type="ECO:0000256" key="6">
    <source>
        <dbReference type="ARBA" id="ARBA00023222"/>
    </source>
</evidence>
<dbReference type="Pfam" id="PF01842">
    <property type="entry name" value="ACT"/>
    <property type="match status" value="1"/>
</dbReference>
<gene>
    <name evidence="10 13" type="primary">pheA</name>
    <name evidence="13" type="ORF">DSM104329_00008</name>
</gene>
<evidence type="ECO:0000256" key="2">
    <source>
        <dbReference type="ARBA" id="ARBA00013147"/>
    </source>
</evidence>
<keyword evidence="5 10" id="KW-0057">Aromatic amino acid biosynthesis</keyword>
<evidence type="ECO:0000256" key="7">
    <source>
        <dbReference type="ARBA" id="ARBA00023239"/>
    </source>
</evidence>
<feature type="domain" description="ACT" evidence="12">
    <location>
        <begin position="203"/>
        <end position="280"/>
    </location>
</feature>
<dbReference type="Pfam" id="PF00800">
    <property type="entry name" value="PDT"/>
    <property type="match status" value="1"/>
</dbReference>
<dbReference type="PROSITE" id="PS00858">
    <property type="entry name" value="PREPHENATE_DEHYDR_2"/>
    <property type="match status" value="1"/>
</dbReference>
<dbReference type="PROSITE" id="PS51171">
    <property type="entry name" value="PREPHENATE_DEHYDR_3"/>
    <property type="match status" value="1"/>
</dbReference>
<comment type="pathway">
    <text evidence="1 10">Amino-acid biosynthesis; L-phenylalanine biosynthesis; phenylpyruvate from prephenate: step 1/1.</text>
</comment>
<dbReference type="SUPFAM" id="SSF53850">
    <property type="entry name" value="Periplasmic binding protein-like II"/>
    <property type="match status" value="1"/>
</dbReference>
<evidence type="ECO:0000256" key="10">
    <source>
        <dbReference type="RuleBase" id="RU361254"/>
    </source>
</evidence>
<evidence type="ECO:0000313" key="14">
    <source>
        <dbReference type="Proteomes" id="UP001162834"/>
    </source>
</evidence>
<dbReference type="InterPro" id="IPR018528">
    <property type="entry name" value="Preph_deHydtase_CS"/>
</dbReference>
<dbReference type="SUPFAM" id="SSF55021">
    <property type="entry name" value="ACT-like"/>
    <property type="match status" value="1"/>
</dbReference>
<dbReference type="GO" id="GO:0005737">
    <property type="term" value="C:cytoplasm"/>
    <property type="evidence" value="ECO:0007669"/>
    <property type="project" value="TreeGrafter"/>
</dbReference>
<dbReference type="Proteomes" id="UP001162834">
    <property type="component" value="Chromosome"/>
</dbReference>